<sequence length="85" mass="9568">MPPLTTIEAVPLPLVPVLVGVTVLLTLLLVPKLVESGLWLVVEICAGLIYAVWIIFKWTLIYSGLLIVWISFAIYTLWNMSRPLY</sequence>
<evidence type="ECO:0000256" key="1">
    <source>
        <dbReference type="SAM" id="Phobius"/>
    </source>
</evidence>
<organism evidence="2 3">
    <name type="scientific">Actinomycetospora succinea</name>
    <dbReference type="NCBI Taxonomy" id="663603"/>
    <lineage>
        <taxon>Bacteria</taxon>
        <taxon>Bacillati</taxon>
        <taxon>Actinomycetota</taxon>
        <taxon>Actinomycetes</taxon>
        <taxon>Pseudonocardiales</taxon>
        <taxon>Pseudonocardiaceae</taxon>
        <taxon>Actinomycetospora</taxon>
    </lineage>
</organism>
<keyword evidence="3" id="KW-1185">Reference proteome</keyword>
<proteinExistence type="predicted"/>
<dbReference type="EMBL" id="SNYO01000014">
    <property type="protein sequence ID" value="TDQ47063.1"/>
    <property type="molecule type" value="Genomic_DNA"/>
</dbReference>
<protein>
    <submittedName>
        <fullName evidence="2">Uncharacterized protein</fullName>
    </submittedName>
</protein>
<accession>A0A4R6UNK5</accession>
<keyword evidence="1" id="KW-0472">Membrane</keyword>
<comment type="caution">
    <text evidence="2">The sequence shown here is derived from an EMBL/GenBank/DDBJ whole genome shotgun (WGS) entry which is preliminary data.</text>
</comment>
<keyword evidence="1" id="KW-1133">Transmembrane helix</keyword>
<dbReference type="Proteomes" id="UP000295705">
    <property type="component" value="Unassembled WGS sequence"/>
</dbReference>
<dbReference type="AlphaFoldDB" id="A0A4R6UNK5"/>
<keyword evidence="1" id="KW-0812">Transmembrane</keyword>
<reference evidence="2 3" key="1">
    <citation type="submission" date="2019-03" db="EMBL/GenBank/DDBJ databases">
        <title>Genomic Encyclopedia of Type Strains, Phase IV (KMG-IV): sequencing the most valuable type-strain genomes for metagenomic binning, comparative biology and taxonomic classification.</title>
        <authorList>
            <person name="Goeker M."/>
        </authorList>
    </citation>
    <scope>NUCLEOTIDE SEQUENCE [LARGE SCALE GENOMIC DNA]</scope>
    <source>
        <strain evidence="2 3">DSM 45775</strain>
    </source>
</reference>
<gene>
    <name evidence="2" type="ORF">EV188_114151</name>
</gene>
<feature type="transmembrane region" description="Helical" evidence="1">
    <location>
        <begin position="61"/>
        <end position="78"/>
    </location>
</feature>
<feature type="transmembrane region" description="Helical" evidence="1">
    <location>
        <begin position="12"/>
        <end position="30"/>
    </location>
</feature>
<name>A0A4R6UNK5_9PSEU</name>
<feature type="transmembrane region" description="Helical" evidence="1">
    <location>
        <begin position="37"/>
        <end position="55"/>
    </location>
</feature>
<evidence type="ECO:0000313" key="3">
    <source>
        <dbReference type="Proteomes" id="UP000295705"/>
    </source>
</evidence>
<evidence type="ECO:0000313" key="2">
    <source>
        <dbReference type="EMBL" id="TDQ47063.1"/>
    </source>
</evidence>